<comment type="caution">
    <text evidence="1">The sequence shown here is derived from an EMBL/GenBank/DDBJ whole genome shotgun (WGS) entry which is preliminary data.</text>
</comment>
<organism evidence="1 2">
    <name type="scientific">Marinobacterium zhoushanense</name>
    <dbReference type="NCBI Taxonomy" id="1679163"/>
    <lineage>
        <taxon>Bacteria</taxon>
        <taxon>Pseudomonadati</taxon>
        <taxon>Pseudomonadota</taxon>
        <taxon>Gammaproteobacteria</taxon>
        <taxon>Oceanospirillales</taxon>
        <taxon>Oceanospirillaceae</taxon>
        <taxon>Marinobacterium</taxon>
    </lineage>
</organism>
<evidence type="ECO:0000313" key="1">
    <source>
        <dbReference type="EMBL" id="GGB95559.1"/>
    </source>
</evidence>
<accession>A0ABQ1KFX5</accession>
<name>A0ABQ1KFX5_9GAMM</name>
<dbReference type="SUPFAM" id="SSF48150">
    <property type="entry name" value="DNA-glycosylase"/>
    <property type="match status" value="1"/>
</dbReference>
<protein>
    <recommendedName>
        <fullName evidence="3">DNA-3-methyladenine glycosylase I</fullName>
    </recommendedName>
</protein>
<dbReference type="EMBL" id="BMIJ01000004">
    <property type="protein sequence ID" value="GGB95559.1"/>
    <property type="molecule type" value="Genomic_DNA"/>
</dbReference>
<proteinExistence type="predicted"/>
<dbReference type="InterPro" id="IPR011257">
    <property type="entry name" value="DNA_glycosylase"/>
</dbReference>
<dbReference type="Pfam" id="PF03352">
    <property type="entry name" value="Adenine_glyco"/>
    <property type="match status" value="1"/>
</dbReference>
<dbReference type="PANTHER" id="PTHR30037:SF3">
    <property type="entry name" value="BLR0857 PROTEIN"/>
    <property type="match status" value="1"/>
</dbReference>
<reference evidence="2" key="1">
    <citation type="journal article" date="2019" name="Int. J. Syst. Evol. Microbiol.">
        <title>The Global Catalogue of Microorganisms (GCM) 10K type strain sequencing project: providing services to taxonomists for standard genome sequencing and annotation.</title>
        <authorList>
            <consortium name="The Broad Institute Genomics Platform"/>
            <consortium name="The Broad Institute Genome Sequencing Center for Infectious Disease"/>
            <person name="Wu L."/>
            <person name="Ma J."/>
        </authorList>
    </citation>
    <scope>NUCLEOTIDE SEQUENCE [LARGE SCALE GENOMIC DNA]</scope>
    <source>
        <strain evidence="2">CGMCC 1.15341</strain>
    </source>
</reference>
<evidence type="ECO:0000313" key="2">
    <source>
        <dbReference type="Proteomes" id="UP000629025"/>
    </source>
</evidence>
<dbReference type="Proteomes" id="UP000629025">
    <property type="component" value="Unassembled WGS sequence"/>
</dbReference>
<dbReference type="PANTHER" id="PTHR30037">
    <property type="entry name" value="DNA-3-METHYLADENINE GLYCOSYLASE 1"/>
    <property type="match status" value="1"/>
</dbReference>
<dbReference type="InterPro" id="IPR005019">
    <property type="entry name" value="Adenine_glyco"/>
</dbReference>
<gene>
    <name evidence="1" type="ORF">GCM10011352_22080</name>
</gene>
<dbReference type="RefSeq" id="WP_188748210.1">
    <property type="nucleotide sequence ID" value="NZ_BMIJ01000004.1"/>
</dbReference>
<sequence length="225" mass="25131">MKSFADLCHQAQNLHPELSLDAMLGDEPLSRDALGVVPDDRLFSDMTRRIFRAGLKHSLVDAKWPAFEQAFFGFDPQKVQLLSDDQIELMMQNEALIRHLGKLKAARINALMVAELSAKHGGFGRFLADWPVTDIVSLWTLLKKQGAQLGGNSGAYFLRMVGKDTFMLTDDVVTALKAQGVVEKKPSGQKDLKLVQQAFNHWHEESGRPMCQISRLLARSIGDSR</sequence>
<evidence type="ECO:0008006" key="3">
    <source>
        <dbReference type="Google" id="ProtNLM"/>
    </source>
</evidence>
<dbReference type="InterPro" id="IPR052891">
    <property type="entry name" value="DNA-3mA_glycosylase"/>
</dbReference>
<dbReference type="Gene3D" id="1.10.340.30">
    <property type="entry name" value="Hypothetical protein, domain 2"/>
    <property type="match status" value="1"/>
</dbReference>
<keyword evidence="2" id="KW-1185">Reference proteome</keyword>